<accession>A0A2J7PHA4</accession>
<dbReference type="EMBL" id="NEVH01025142">
    <property type="protein sequence ID" value="PNF15712.1"/>
    <property type="molecule type" value="Genomic_DNA"/>
</dbReference>
<feature type="region of interest" description="Disordered" evidence="1">
    <location>
        <begin position="32"/>
        <end position="65"/>
    </location>
</feature>
<dbReference type="InParanoid" id="A0A2J7PHA4"/>
<gene>
    <name evidence="2" type="ORF">B7P43_G12459</name>
</gene>
<sequence>MISPDWHTLPKELFGAQYVWDTKGFPKRVENIQEKPHSSSTIPQKQNIHRHKVQTAGGSAEDTVV</sequence>
<reference evidence="2 3" key="1">
    <citation type="submission" date="2017-12" db="EMBL/GenBank/DDBJ databases">
        <title>Hemimetabolous genomes reveal molecular basis of termite eusociality.</title>
        <authorList>
            <person name="Harrison M.C."/>
            <person name="Jongepier E."/>
            <person name="Robertson H.M."/>
            <person name="Arning N."/>
            <person name="Bitard-Feildel T."/>
            <person name="Chao H."/>
            <person name="Childers C.P."/>
            <person name="Dinh H."/>
            <person name="Doddapaneni H."/>
            <person name="Dugan S."/>
            <person name="Gowin J."/>
            <person name="Greiner C."/>
            <person name="Han Y."/>
            <person name="Hu H."/>
            <person name="Hughes D.S.T."/>
            <person name="Huylmans A.-K."/>
            <person name="Kemena C."/>
            <person name="Kremer L.P.M."/>
            <person name="Lee S.L."/>
            <person name="Lopez-Ezquerra A."/>
            <person name="Mallet L."/>
            <person name="Monroy-Kuhn J.M."/>
            <person name="Moser A."/>
            <person name="Murali S.C."/>
            <person name="Muzny D.M."/>
            <person name="Otani S."/>
            <person name="Piulachs M.-D."/>
            <person name="Poelchau M."/>
            <person name="Qu J."/>
            <person name="Schaub F."/>
            <person name="Wada-Katsumata A."/>
            <person name="Worley K.C."/>
            <person name="Xie Q."/>
            <person name="Ylla G."/>
            <person name="Poulsen M."/>
            <person name="Gibbs R.A."/>
            <person name="Schal C."/>
            <person name="Richards S."/>
            <person name="Belles X."/>
            <person name="Korb J."/>
            <person name="Bornberg-Bauer E."/>
        </authorList>
    </citation>
    <scope>NUCLEOTIDE SEQUENCE [LARGE SCALE GENOMIC DNA]</scope>
    <source>
        <tissue evidence="2">Whole body</tissue>
    </source>
</reference>
<organism evidence="2 3">
    <name type="scientific">Cryptotermes secundus</name>
    <dbReference type="NCBI Taxonomy" id="105785"/>
    <lineage>
        <taxon>Eukaryota</taxon>
        <taxon>Metazoa</taxon>
        <taxon>Ecdysozoa</taxon>
        <taxon>Arthropoda</taxon>
        <taxon>Hexapoda</taxon>
        <taxon>Insecta</taxon>
        <taxon>Pterygota</taxon>
        <taxon>Neoptera</taxon>
        <taxon>Polyneoptera</taxon>
        <taxon>Dictyoptera</taxon>
        <taxon>Blattodea</taxon>
        <taxon>Blattoidea</taxon>
        <taxon>Termitoidae</taxon>
        <taxon>Kalotermitidae</taxon>
        <taxon>Cryptotermitinae</taxon>
        <taxon>Cryptotermes</taxon>
    </lineage>
</organism>
<evidence type="ECO:0000256" key="1">
    <source>
        <dbReference type="SAM" id="MobiDB-lite"/>
    </source>
</evidence>
<proteinExistence type="predicted"/>
<keyword evidence="3" id="KW-1185">Reference proteome</keyword>
<dbReference type="AlphaFoldDB" id="A0A2J7PHA4"/>
<evidence type="ECO:0000313" key="3">
    <source>
        <dbReference type="Proteomes" id="UP000235965"/>
    </source>
</evidence>
<evidence type="ECO:0000313" key="2">
    <source>
        <dbReference type="EMBL" id="PNF15712.1"/>
    </source>
</evidence>
<dbReference type="Proteomes" id="UP000235965">
    <property type="component" value="Unassembled WGS sequence"/>
</dbReference>
<comment type="caution">
    <text evidence="2">The sequence shown here is derived from an EMBL/GenBank/DDBJ whole genome shotgun (WGS) entry which is preliminary data.</text>
</comment>
<protein>
    <submittedName>
        <fullName evidence="2">Uncharacterized protein</fullName>
    </submittedName>
</protein>
<name>A0A2J7PHA4_9NEOP</name>